<feature type="binding site" evidence="17">
    <location>
        <begin position="95"/>
        <end position="96"/>
    </location>
    <ligand>
        <name>ATP</name>
        <dbReference type="ChEBI" id="CHEBI:30616"/>
    </ligand>
</feature>
<keyword evidence="3" id="KW-1003">Cell membrane</keyword>
<feature type="active site" description="Proton acceptor" evidence="15">
    <location>
        <position position="70"/>
    </location>
</feature>
<dbReference type="STRING" id="1121884.SAMN02745131_01023"/>
<dbReference type="Gene3D" id="1.10.287.3610">
    <property type="match status" value="1"/>
</dbReference>
<dbReference type="GO" id="GO:0005886">
    <property type="term" value="C:plasma membrane"/>
    <property type="evidence" value="ECO:0007669"/>
    <property type="project" value="UniProtKB-SubCell"/>
</dbReference>
<keyword evidence="21" id="KW-1185">Reference proteome</keyword>
<evidence type="ECO:0000256" key="1">
    <source>
        <dbReference type="ARBA" id="ARBA00004651"/>
    </source>
</evidence>
<protein>
    <submittedName>
        <fullName evidence="20">Diacylglycerol kinase (ATP)</fullName>
    </submittedName>
</protein>
<dbReference type="PANTHER" id="PTHR34299:SF1">
    <property type="entry name" value="DIACYLGLYCEROL KINASE"/>
    <property type="match status" value="1"/>
</dbReference>
<organism evidence="20 21">
    <name type="scientific">Flavisolibacter ginsengisoli DSM 18119</name>
    <dbReference type="NCBI Taxonomy" id="1121884"/>
    <lineage>
        <taxon>Bacteria</taxon>
        <taxon>Pseudomonadati</taxon>
        <taxon>Bacteroidota</taxon>
        <taxon>Chitinophagia</taxon>
        <taxon>Chitinophagales</taxon>
        <taxon>Chitinophagaceae</taxon>
        <taxon>Flavisolibacter</taxon>
    </lineage>
</organism>
<evidence type="ECO:0000256" key="5">
    <source>
        <dbReference type="ARBA" id="ARBA00022679"/>
    </source>
</evidence>
<dbReference type="InterPro" id="IPR000829">
    <property type="entry name" value="DAGK"/>
</dbReference>
<keyword evidence="10 19" id="KW-1133">Transmembrane helix</keyword>
<comment type="cofactor">
    <cofactor evidence="18">
        <name>Mg(2+)</name>
        <dbReference type="ChEBI" id="CHEBI:18420"/>
    </cofactor>
    <text evidence="18">Mn(2+), Zn(2+), Cd(2+) and Co(2+) support activity to lesser extents.</text>
</comment>
<dbReference type="InterPro" id="IPR033717">
    <property type="entry name" value="UDPK"/>
</dbReference>
<evidence type="ECO:0000256" key="17">
    <source>
        <dbReference type="PIRSR" id="PIRSR600829-3"/>
    </source>
</evidence>
<keyword evidence="4" id="KW-0444">Lipid biosynthesis</keyword>
<dbReference type="Pfam" id="PF01219">
    <property type="entry name" value="DAGK_prokar"/>
    <property type="match status" value="1"/>
</dbReference>
<evidence type="ECO:0000256" key="16">
    <source>
        <dbReference type="PIRSR" id="PIRSR600829-2"/>
    </source>
</evidence>
<keyword evidence="9 17" id="KW-0067">ATP-binding</keyword>
<gene>
    <name evidence="20" type="ORF">SAMN02745131_01023</name>
</gene>
<evidence type="ECO:0000256" key="18">
    <source>
        <dbReference type="PIRSR" id="PIRSR600829-4"/>
    </source>
</evidence>
<dbReference type="Proteomes" id="UP000184048">
    <property type="component" value="Unassembled WGS sequence"/>
</dbReference>
<dbReference type="OrthoDB" id="1493837at2"/>
<feature type="transmembrane region" description="Helical" evidence="19">
    <location>
        <begin position="57"/>
        <end position="76"/>
    </location>
</feature>
<evidence type="ECO:0000256" key="9">
    <source>
        <dbReference type="ARBA" id="ARBA00022840"/>
    </source>
</evidence>
<dbReference type="EMBL" id="FQUU01000003">
    <property type="protein sequence ID" value="SHE74111.1"/>
    <property type="molecule type" value="Genomic_DNA"/>
</dbReference>
<keyword evidence="6 19" id="KW-0812">Transmembrane</keyword>
<evidence type="ECO:0000256" key="3">
    <source>
        <dbReference type="ARBA" id="ARBA00022475"/>
    </source>
</evidence>
<dbReference type="RefSeq" id="WP_072834150.1">
    <property type="nucleotide sequence ID" value="NZ_FQUU01000003.1"/>
</dbReference>
<proteinExistence type="inferred from homology"/>
<dbReference type="CDD" id="cd14265">
    <property type="entry name" value="UDPK_IM_like"/>
    <property type="match status" value="1"/>
</dbReference>
<evidence type="ECO:0000313" key="21">
    <source>
        <dbReference type="Proteomes" id="UP000184048"/>
    </source>
</evidence>
<keyword evidence="18" id="KW-0460">Magnesium</keyword>
<keyword evidence="5" id="KW-0808">Transferase</keyword>
<evidence type="ECO:0000256" key="10">
    <source>
        <dbReference type="ARBA" id="ARBA00022989"/>
    </source>
</evidence>
<evidence type="ECO:0000256" key="13">
    <source>
        <dbReference type="ARBA" id="ARBA00023209"/>
    </source>
</evidence>
<feature type="binding site" evidence="17">
    <location>
        <position position="77"/>
    </location>
    <ligand>
        <name>ATP</name>
        <dbReference type="ChEBI" id="CHEBI:30616"/>
    </ligand>
</feature>
<keyword evidence="11" id="KW-0443">Lipid metabolism</keyword>
<feature type="transmembrane region" description="Helical" evidence="19">
    <location>
        <begin position="33"/>
        <end position="51"/>
    </location>
</feature>
<dbReference type="GO" id="GO:0046872">
    <property type="term" value="F:metal ion binding"/>
    <property type="evidence" value="ECO:0007669"/>
    <property type="project" value="UniProtKB-KW"/>
</dbReference>
<feature type="binding site" evidence="17">
    <location>
        <position position="29"/>
    </location>
    <ligand>
        <name>ATP</name>
        <dbReference type="ChEBI" id="CHEBI:30616"/>
    </ligand>
</feature>
<dbReference type="GO" id="GO:0016301">
    <property type="term" value="F:kinase activity"/>
    <property type="evidence" value="ECO:0007669"/>
    <property type="project" value="UniProtKB-KW"/>
</dbReference>
<evidence type="ECO:0000256" key="14">
    <source>
        <dbReference type="ARBA" id="ARBA00023264"/>
    </source>
</evidence>
<evidence type="ECO:0000256" key="8">
    <source>
        <dbReference type="ARBA" id="ARBA00022777"/>
    </source>
</evidence>
<dbReference type="PANTHER" id="PTHR34299">
    <property type="entry name" value="DIACYLGLYCEROL KINASE"/>
    <property type="match status" value="1"/>
</dbReference>
<evidence type="ECO:0000313" key="20">
    <source>
        <dbReference type="EMBL" id="SHE74111.1"/>
    </source>
</evidence>
<feature type="binding site" evidence="16">
    <location>
        <position position="70"/>
    </location>
    <ligand>
        <name>substrate</name>
    </ligand>
</feature>
<evidence type="ECO:0000256" key="15">
    <source>
        <dbReference type="PIRSR" id="PIRSR600829-1"/>
    </source>
</evidence>
<evidence type="ECO:0000256" key="11">
    <source>
        <dbReference type="ARBA" id="ARBA00023098"/>
    </source>
</evidence>
<keyword evidence="8 20" id="KW-0418">Kinase</keyword>
<feature type="binding site" evidence="17">
    <location>
        <position position="17"/>
    </location>
    <ligand>
        <name>ATP</name>
        <dbReference type="ChEBI" id="CHEBI:30616"/>
    </ligand>
</feature>
<comment type="subcellular location">
    <subcellularLocation>
        <location evidence="1">Cell membrane</location>
        <topology evidence="1">Multi-pass membrane protein</topology>
    </subcellularLocation>
</comment>
<keyword evidence="12 19" id="KW-0472">Membrane</keyword>
<evidence type="ECO:0000256" key="4">
    <source>
        <dbReference type="ARBA" id="ARBA00022516"/>
    </source>
</evidence>
<keyword evidence="7 17" id="KW-0547">Nucleotide-binding</keyword>
<feature type="binding site" evidence="18">
    <location>
        <position position="77"/>
    </location>
    <ligand>
        <name>a divalent metal cation</name>
        <dbReference type="ChEBI" id="CHEBI:60240"/>
    </ligand>
</feature>
<name>A0A1M4VYM4_9BACT</name>
<dbReference type="GO" id="GO:0008654">
    <property type="term" value="P:phospholipid biosynthetic process"/>
    <property type="evidence" value="ECO:0007669"/>
    <property type="project" value="UniProtKB-KW"/>
</dbReference>
<evidence type="ECO:0000256" key="12">
    <source>
        <dbReference type="ARBA" id="ARBA00023136"/>
    </source>
</evidence>
<reference evidence="20 21" key="1">
    <citation type="submission" date="2016-11" db="EMBL/GenBank/DDBJ databases">
        <authorList>
            <person name="Jaros S."/>
            <person name="Januszkiewicz K."/>
            <person name="Wedrychowicz H."/>
        </authorList>
    </citation>
    <scope>NUCLEOTIDE SEQUENCE [LARGE SCALE GENOMIC DNA]</scope>
    <source>
        <strain evidence="20 21">DSM 18119</strain>
    </source>
</reference>
<evidence type="ECO:0000256" key="2">
    <source>
        <dbReference type="ARBA" id="ARBA00005967"/>
    </source>
</evidence>
<accession>A0A1M4VYM4</accession>
<dbReference type="GO" id="GO:0005524">
    <property type="term" value="F:ATP binding"/>
    <property type="evidence" value="ECO:0007669"/>
    <property type="project" value="UniProtKB-KW"/>
</dbReference>
<sequence length="123" mass="14028">MERRRFSWKERGNSFSYAWQGIKGLLLTEHNSWIHLGLTLLVIPLAIYYRITRLEWMFLIIVMAMVWAAELFNTALEKSMDFISKENHPQIKLVKDLAAAAVLISALAALAVGAIIFIPRILG</sequence>
<feature type="transmembrane region" description="Helical" evidence="19">
    <location>
        <begin position="97"/>
        <end position="118"/>
    </location>
</feature>
<keyword evidence="14" id="KW-1208">Phospholipid metabolism</keyword>
<feature type="binding site" evidence="17">
    <location>
        <begin position="86"/>
        <end position="88"/>
    </location>
    <ligand>
        <name>ATP</name>
        <dbReference type="ChEBI" id="CHEBI:30616"/>
    </ligand>
</feature>
<keyword evidence="18" id="KW-0479">Metal-binding</keyword>
<dbReference type="AlphaFoldDB" id="A0A1M4VYM4"/>
<comment type="similarity">
    <text evidence="2">Belongs to the bacterial diacylglycerol kinase family.</text>
</comment>
<evidence type="ECO:0000256" key="7">
    <source>
        <dbReference type="ARBA" id="ARBA00022741"/>
    </source>
</evidence>
<evidence type="ECO:0000256" key="6">
    <source>
        <dbReference type="ARBA" id="ARBA00022692"/>
    </source>
</evidence>
<evidence type="ECO:0000256" key="19">
    <source>
        <dbReference type="SAM" id="Phobius"/>
    </source>
</evidence>
<dbReference type="InterPro" id="IPR036945">
    <property type="entry name" value="DAGK_sf"/>
</dbReference>
<feature type="binding site" evidence="18">
    <location>
        <position position="29"/>
    </location>
    <ligand>
        <name>a divalent metal cation</name>
        <dbReference type="ChEBI" id="CHEBI:60240"/>
    </ligand>
</feature>
<keyword evidence="13" id="KW-0594">Phospholipid biosynthesis</keyword>